<keyword evidence="2" id="KW-0805">Transcription regulation</keyword>
<keyword evidence="7" id="KW-1185">Reference proteome</keyword>
<organism evidence="6 7">
    <name type="scientific">Paraburkholderia caballeronis</name>
    <dbReference type="NCBI Taxonomy" id="416943"/>
    <lineage>
        <taxon>Bacteria</taxon>
        <taxon>Pseudomonadati</taxon>
        <taxon>Pseudomonadota</taxon>
        <taxon>Betaproteobacteria</taxon>
        <taxon>Burkholderiales</taxon>
        <taxon>Burkholderiaceae</taxon>
        <taxon>Paraburkholderia</taxon>
    </lineage>
</organism>
<evidence type="ECO:0000256" key="3">
    <source>
        <dbReference type="ARBA" id="ARBA00023125"/>
    </source>
</evidence>
<protein>
    <submittedName>
        <fullName evidence="6">DNA-binding transcriptional regulator, LysR family</fullName>
    </submittedName>
</protein>
<evidence type="ECO:0000313" key="6">
    <source>
        <dbReference type="EMBL" id="SEL59788.1"/>
    </source>
</evidence>
<dbReference type="PANTHER" id="PTHR30126">
    <property type="entry name" value="HTH-TYPE TRANSCRIPTIONAL REGULATOR"/>
    <property type="match status" value="1"/>
</dbReference>
<dbReference type="Pfam" id="PF03466">
    <property type="entry name" value="LysR_substrate"/>
    <property type="match status" value="1"/>
</dbReference>
<keyword evidence="4" id="KW-0804">Transcription</keyword>
<dbReference type="InterPro" id="IPR000847">
    <property type="entry name" value="LysR_HTH_N"/>
</dbReference>
<evidence type="ECO:0000256" key="4">
    <source>
        <dbReference type="ARBA" id="ARBA00023163"/>
    </source>
</evidence>
<evidence type="ECO:0000256" key="1">
    <source>
        <dbReference type="ARBA" id="ARBA00009437"/>
    </source>
</evidence>
<dbReference type="Proteomes" id="UP000199120">
    <property type="component" value="Unassembled WGS sequence"/>
</dbReference>
<dbReference type="PROSITE" id="PS50931">
    <property type="entry name" value="HTH_LYSR"/>
    <property type="match status" value="1"/>
</dbReference>
<dbReference type="AlphaFoldDB" id="A0A1H7RIE8"/>
<dbReference type="InterPro" id="IPR036388">
    <property type="entry name" value="WH-like_DNA-bd_sf"/>
</dbReference>
<evidence type="ECO:0000256" key="2">
    <source>
        <dbReference type="ARBA" id="ARBA00023015"/>
    </source>
</evidence>
<dbReference type="Gene3D" id="1.10.10.10">
    <property type="entry name" value="Winged helix-like DNA-binding domain superfamily/Winged helix DNA-binding domain"/>
    <property type="match status" value="1"/>
</dbReference>
<gene>
    <name evidence="6" type="ORF">SAMN05192542_11021</name>
</gene>
<dbReference type="Pfam" id="PF00126">
    <property type="entry name" value="HTH_1"/>
    <property type="match status" value="1"/>
</dbReference>
<comment type="similarity">
    <text evidence="1">Belongs to the LysR transcriptional regulatory family.</text>
</comment>
<reference evidence="7" key="1">
    <citation type="submission" date="2016-10" db="EMBL/GenBank/DDBJ databases">
        <authorList>
            <person name="Varghese N."/>
            <person name="Submissions S."/>
        </authorList>
    </citation>
    <scope>NUCLEOTIDE SEQUENCE [LARGE SCALE GENOMIC DNA]</scope>
    <source>
        <strain evidence="7">LMG 26416</strain>
    </source>
</reference>
<accession>A0A1H7RIE8</accession>
<dbReference type="PANTHER" id="PTHR30126:SF91">
    <property type="entry name" value="LYSR FAMILY TRANSCRIPTIONAL REGULATOR"/>
    <property type="match status" value="1"/>
</dbReference>
<dbReference type="GO" id="GO:0003700">
    <property type="term" value="F:DNA-binding transcription factor activity"/>
    <property type="evidence" value="ECO:0007669"/>
    <property type="project" value="InterPro"/>
</dbReference>
<dbReference type="GO" id="GO:0000976">
    <property type="term" value="F:transcription cis-regulatory region binding"/>
    <property type="evidence" value="ECO:0007669"/>
    <property type="project" value="TreeGrafter"/>
</dbReference>
<dbReference type="Gene3D" id="3.40.190.290">
    <property type="match status" value="1"/>
</dbReference>
<feature type="domain" description="HTH lysR-type" evidence="5">
    <location>
        <begin position="10"/>
        <end position="60"/>
    </location>
</feature>
<evidence type="ECO:0000313" key="7">
    <source>
        <dbReference type="Proteomes" id="UP000199120"/>
    </source>
</evidence>
<evidence type="ECO:0000259" key="5">
    <source>
        <dbReference type="PROSITE" id="PS50931"/>
    </source>
</evidence>
<dbReference type="STRING" id="416943.SAMN05445871_6285"/>
<dbReference type="CDD" id="cd05466">
    <property type="entry name" value="PBP2_LTTR_substrate"/>
    <property type="match status" value="1"/>
</dbReference>
<sequence length="308" mass="33211">MAFNSDNVAVFIEVLDRGSFSAAARALGKVPSAVSMTIAGLEAELDLALFDRAGREPVPTAAARALEPRARQLASQLKQLDAHALALHAGLERRLTIAVAPELLSAPWSAPLQTLAREYPSLEVDIVTAPQTDAVRLLHEGRVQLALVFERPGLDEREGFQEFSSEVLVAVAAPDHPLLQRGDACIGHDDLLAARQIAVASRGDSNPDSRTLVSRSTWRTDSHLATLGLVQAGLGWAYLPRTLVQPHVATGTLAEIALDNMTNEICLWADVVWSTERPLGLAAQRYVALMRERRGTTANDAGRDSPSR</sequence>
<name>A0A1H7RIE8_9BURK</name>
<dbReference type="SUPFAM" id="SSF46785">
    <property type="entry name" value="Winged helix' DNA-binding domain"/>
    <property type="match status" value="1"/>
</dbReference>
<proteinExistence type="inferred from homology"/>
<dbReference type="RefSeq" id="WP_090553016.1">
    <property type="nucleotide sequence ID" value="NZ_FNSR01000003.1"/>
</dbReference>
<dbReference type="SUPFAM" id="SSF53850">
    <property type="entry name" value="Periplasmic binding protein-like II"/>
    <property type="match status" value="1"/>
</dbReference>
<keyword evidence="3 6" id="KW-0238">DNA-binding</keyword>
<dbReference type="OrthoDB" id="196624at2"/>
<dbReference type="InterPro" id="IPR005119">
    <property type="entry name" value="LysR_subst-bd"/>
</dbReference>
<dbReference type="EMBL" id="FOAJ01000010">
    <property type="protein sequence ID" value="SEL59788.1"/>
    <property type="molecule type" value="Genomic_DNA"/>
</dbReference>
<dbReference type="InterPro" id="IPR036390">
    <property type="entry name" value="WH_DNA-bd_sf"/>
</dbReference>